<evidence type="ECO:0000256" key="2">
    <source>
        <dbReference type="SAM" id="MobiDB-lite"/>
    </source>
</evidence>
<feature type="region of interest" description="Disordered" evidence="2">
    <location>
        <begin position="619"/>
        <end position="641"/>
    </location>
</feature>
<accession>A0A8H3EC38</accession>
<evidence type="ECO:0000256" key="1">
    <source>
        <dbReference type="ARBA" id="ARBA00022553"/>
    </source>
</evidence>
<feature type="compositionally biased region" description="Basic and acidic residues" evidence="2">
    <location>
        <begin position="619"/>
        <end position="630"/>
    </location>
</feature>
<dbReference type="Proteomes" id="UP000663827">
    <property type="component" value="Unassembled WGS sequence"/>
</dbReference>
<dbReference type="AlphaFoldDB" id="A0A8H3EC38"/>
<dbReference type="InterPro" id="IPR026947">
    <property type="entry name" value="UBN_middle_dom"/>
</dbReference>
<organism evidence="5 6">
    <name type="scientific">Rhizoctonia solani</name>
    <dbReference type="NCBI Taxonomy" id="456999"/>
    <lineage>
        <taxon>Eukaryota</taxon>
        <taxon>Fungi</taxon>
        <taxon>Dikarya</taxon>
        <taxon>Basidiomycota</taxon>
        <taxon>Agaricomycotina</taxon>
        <taxon>Agaricomycetes</taxon>
        <taxon>Cantharellales</taxon>
        <taxon>Ceratobasidiaceae</taxon>
        <taxon>Rhizoctonia</taxon>
    </lineage>
</organism>
<dbReference type="EMBL" id="CAJNJQ010006642">
    <property type="protein sequence ID" value="CAE7233693.1"/>
    <property type="molecule type" value="Genomic_DNA"/>
</dbReference>
<gene>
    <name evidence="5" type="ORF">RDB_LOCUS191905</name>
</gene>
<evidence type="ECO:0000259" key="4">
    <source>
        <dbReference type="Pfam" id="PF14075"/>
    </source>
</evidence>
<sequence length="641" mass="70568">MASSDHEMVDLTHSPPFASTPLKDAPRAIIISSSVTTSRGSSPAAHSTPTRDRDILSLSHLLRQHTDDEGATTDHATVDPPTSASVTPQTTPVTAPAEPAPESKPKKKKRRVSRSPSPPPAPPPPMLTVRLEWNLPKPGTNEHNDAYAVNVREMARETGQRHATPVPRRLDDDSDDEGAKGDTSAVEGGGKEIKKKRKKRREEETEYDLSDAFIDDSDLQRDSRTHFAQTKQQGFYVSSGEVALVKDKVVPKPRKRVSNAPSKPLSKVATAKAAAQRAASAANTSGAANTSTLSVSNLAAALPQPQPMLTAGAPVYPRTPTPPHSLPPISTPSNDPGFKSLSSFISDAPSPKDGNTSVGMKRQRTETNGVGNVTTPAGGKKARKTLVDTEPFSSELEDKLKGLHEEIKSYSWENKAKFPPNLKPRLTTVALEALKLGEYNENFFNYLPKIFPYNRFTMLKLTRRLMYKDHSEILRQRGDTLLTELKQLVEQGLPDQEKLHADAIKLWESKQSSALAKWQEEMQVAQENHVPQEQLPARPDIPSPPKRYKWSDAIKENVWQQVCLCNELAALANEAHGFDPNLAPKMSEQSLRKSLYQKIVGVFPEGWLTSNLISREVSEMKRKEKKHVDAGEGDDEDEGHA</sequence>
<feature type="compositionally biased region" description="Acidic residues" evidence="2">
    <location>
        <begin position="631"/>
        <end position="641"/>
    </location>
</feature>
<feature type="domain" description="Ubinuclein middle" evidence="4">
    <location>
        <begin position="389"/>
        <end position="615"/>
    </location>
</feature>
<feature type="region of interest" description="Disordered" evidence="2">
    <location>
        <begin position="1"/>
        <end position="207"/>
    </location>
</feature>
<keyword evidence="1" id="KW-0597">Phosphoprotein</keyword>
<dbReference type="Pfam" id="PF14075">
    <property type="entry name" value="UBN_AB"/>
    <property type="match status" value="1"/>
</dbReference>
<feature type="domain" description="Hpc2-related" evidence="3">
    <location>
        <begin position="194"/>
        <end position="242"/>
    </location>
</feature>
<evidence type="ECO:0000313" key="5">
    <source>
        <dbReference type="EMBL" id="CAE7233693.1"/>
    </source>
</evidence>
<feature type="compositionally biased region" description="Basic and acidic residues" evidence="2">
    <location>
        <begin position="1"/>
        <end position="10"/>
    </location>
</feature>
<feature type="region of interest" description="Disordered" evidence="2">
    <location>
        <begin position="251"/>
        <end position="271"/>
    </location>
</feature>
<name>A0A8H3EC38_9AGAM</name>
<dbReference type="Pfam" id="PF08729">
    <property type="entry name" value="HUN"/>
    <property type="match status" value="1"/>
</dbReference>
<reference evidence="5" key="1">
    <citation type="submission" date="2021-01" db="EMBL/GenBank/DDBJ databases">
        <authorList>
            <person name="Kaushik A."/>
        </authorList>
    </citation>
    <scope>NUCLEOTIDE SEQUENCE</scope>
    <source>
        <strain evidence="5">AG5</strain>
    </source>
</reference>
<dbReference type="InterPro" id="IPR014840">
    <property type="entry name" value="HRD"/>
</dbReference>
<evidence type="ECO:0000259" key="3">
    <source>
        <dbReference type="Pfam" id="PF08729"/>
    </source>
</evidence>
<evidence type="ECO:0000313" key="6">
    <source>
        <dbReference type="Proteomes" id="UP000663827"/>
    </source>
</evidence>
<feature type="compositionally biased region" description="Low complexity" evidence="2">
    <location>
        <begin position="29"/>
        <end position="42"/>
    </location>
</feature>
<comment type="caution">
    <text evidence="5">The sequence shown here is derived from an EMBL/GenBank/DDBJ whole genome shotgun (WGS) entry which is preliminary data.</text>
</comment>
<evidence type="ECO:0008006" key="7">
    <source>
        <dbReference type="Google" id="ProtNLM"/>
    </source>
</evidence>
<feature type="compositionally biased region" description="Low complexity" evidence="2">
    <location>
        <begin position="80"/>
        <end position="97"/>
    </location>
</feature>
<protein>
    <recommendedName>
        <fullName evidence="7">Ubinuclein middle domain-containing protein</fullName>
    </recommendedName>
</protein>
<feature type="compositionally biased region" description="Pro residues" evidence="2">
    <location>
        <begin position="116"/>
        <end position="126"/>
    </location>
</feature>
<proteinExistence type="predicted"/>